<dbReference type="EnsemblPlants" id="HORVU.MOREX.r3.2HG0135500.1">
    <property type="protein sequence ID" value="HORVU.MOREX.r3.2HG0135500.1.CDS1"/>
    <property type="gene ID" value="HORVU.MOREX.r3.2HG0135500"/>
</dbReference>
<reference evidence="1" key="3">
    <citation type="submission" date="2022-01" db="UniProtKB">
        <authorList>
            <consortium name="EnsemblPlants"/>
        </authorList>
    </citation>
    <scope>IDENTIFICATION</scope>
    <source>
        <strain evidence="1">subsp. vulgare</strain>
    </source>
</reference>
<evidence type="ECO:0000313" key="2">
    <source>
        <dbReference type="Proteomes" id="UP000011116"/>
    </source>
</evidence>
<accession>A0A8I6WT54</accession>
<reference evidence="2" key="1">
    <citation type="journal article" date="2012" name="Nature">
        <title>A physical, genetic and functional sequence assembly of the barley genome.</title>
        <authorList>
            <consortium name="The International Barley Genome Sequencing Consortium"/>
            <person name="Mayer K.F."/>
            <person name="Waugh R."/>
            <person name="Brown J.W."/>
            <person name="Schulman A."/>
            <person name="Langridge P."/>
            <person name="Platzer M."/>
            <person name="Fincher G.B."/>
            <person name="Muehlbauer G.J."/>
            <person name="Sato K."/>
            <person name="Close T.J."/>
            <person name="Wise R.P."/>
            <person name="Stein N."/>
        </authorList>
    </citation>
    <scope>NUCLEOTIDE SEQUENCE [LARGE SCALE GENOMIC DNA]</scope>
    <source>
        <strain evidence="2">cv. Morex</strain>
    </source>
</reference>
<keyword evidence="2" id="KW-1185">Reference proteome</keyword>
<dbReference type="Gramene" id="HORVU.MOREX.r3.2HG0135500.1">
    <property type="protein sequence ID" value="HORVU.MOREX.r3.2HG0135500.1.CDS1"/>
    <property type="gene ID" value="HORVU.MOREX.r3.2HG0135500"/>
</dbReference>
<dbReference type="Proteomes" id="UP000011116">
    <property type="component" value="Chromosome 2H"/>
</dbReference>
<organism evidence="1 2">
    <name type="scientific">Hordeum vulgare subsp. vulgare</name>
    <name type="common">Domesticated barley</name>
    <dbReference type="NCBI Taxonomy" id="112509"/>
    <lineage>
        <taxon>Eukaryota</taxon>
        <taxon>Viridiplantae</taxon>
        <taxon>Streptophyta</taxon>
        <taxon>Embryophyta</taxon>
        <taxon>Tracheophyta</taxon>
        <taxon>Spermatophyta</taxon>
        <taxon>Magnoliopsida</taxon>
        <taxon>Liliopsida</taxon>
        <taxon>Poales</taxon>
        <taxon>Poaceae</taxon>
        <taxon>BOP clade</taxon>
        <taxon>Pooideae</taxon>
        <taxon>Triticodae</taxon>
        <taxon>Triticeae</taxon>
        <taxon>Hordeinae</taxon>
        <taxon>Hordeum</taxon>
    </lineage>
</organism>
<name>A0A8I6WT54_HORVV</name>
<sequence>MEGVEDKLKRLNLSKAERKGLKIGWRRVAEKNDSVAKAMGKLFSDRPGYVDGMVVALGKLWCPMRRLEVKEMGENRFLFFVSSGRGKEEGAREWPMDFWQGLASHGRL</sequence>
<dbReference type="AlphaFoldDB" id="A0A8I6WT54"/>
<reference evidence="1" key="2">
    <citation type="submission" date="2020-10" db="EMBL/GenBank/DDBJ databases">
        <authorList>
            <person name="Scholz U."/>
            <person name="Mascher M."/>
            <person name="Fiebig A."/>
        </authorList>
    </citation>
    <scope>NUCLEOTIDE SEQUENCE [LARGE SCALE GENOMIC DNA]</scope>
    <source>
        <strain evidence="1">cv. Morex</strain>
    </source>
</reference>
<proteinExistence type="predicted"/>
<evidence type="ECO:0000313" key="1">
    <source>
        <dbReference type="EnsemblPlants" id="HORVU.MOREX.r3.2HG0135500.1.CDS1"/>
    </source>
</evidence>
<protein>
    <submittedName>
        <fullName evidence="1">Uncharacterized protein</fullName>
    </submittedName>
</protein>